<dbReference type="Gene3D" id="3.10.20.90">
    <property type="entry name" value="Phosphatidylinositol 3-kinase Catalytic Subunit, Chain A, domain 1"/>
    <property type="match status" value="1"/>
</dbReference>
<organism evidence="3 4">
    <name type="scientific">Caenorhabditis angaria</name>
    <dbReference type="NCBI Taxonomy" id="860376"/>
    <lineage>
        <taxon>Eukaryota</taxon>
        <taxon>Metazoa</taxon>
        <taxon>Ecdysozoa</taxon>
        <taxon>Nematoda</taxon>
        <taxon>Chromadorea</taxon>
        <taxon>Rhabditida</taxon>
        <taxon>Rhabditina</taxon>
        <taxon>Rhabditomorpha</taxon>
        <taxon>Rhabditoidea</taxon>
        <taxon>Rhabditidae</taxon>
        <taxon>Peloderinae</taxon>
        <taxon>Caenorhabditis</taxon>
    </lineage>
</organism>
<feature type="domain" description="Ras-associating" evidence="2">
    <location>
        <begin position="66"/>
        <end position="163"/>
    </location>
</feature>
<evidence type="ECO:0000313" key="4">
    <source>
        <dbReference type="Proteomes" id="UP001152747"/>
    </source>
</evidence>
<evidence type="ECO:0000259" key="2">
    <source>
        <dbReference type="PROSITE" id="PS50200"/>
    </source>
</evidence>
<dbReference type="GO" id="GO:0007165">
    <property type="term" value="P:signal transduction"/>
    <property type="evidence" value="ECO:0007669"/>
    <property type="project" value="InterPro"/>
</dbReference>
<evidence type="ECO:0000313" key="3">
    <source>
        <dbReference type="EMBL" id="CAI5452855.1"/>
    </source>
</evidence>
<keyword evidence="4" id="KW-1185">Reference proteome</keyword>
<dbReference type="PROSITE" id="PS50200">
    <property type="entry name" value="RA"/>
    <property type="match status" value="1"/>
</dbReference>
<feature type="compositionally biased region" description="Low complexity" evidence="1">
    <location>
        <begin position="8"/>
        <end position="25"/>
    </location>
</feature>
<dbReference type="InterPro" id="IPR029071">
    <property type="entry name" value="Ubiquitin-like_domsf"/>
</dbReference>
<dbReference type="EMBL" id="CANHGI010000005">
    <property type="protein sequence ID" value="CAI5452855.1"/>
    <property type="molecule type" value="Genomic_DNA"/>
</dbReference>
<dbReference type="GO" id="GO:0045743">
    <property type="term" value="P:positive regulation of fibroblast growth factor receptor signaling pathway"/>
    <property type="evidence" value="ECO:0007669"/>
    <property type="project" value="TreeGrafter"/>
</dbReference>
<feature type="region of interest" description="Disordered" evidence="1">
    <location>
        <begin position="1"/>
        <end position="25"/>
    </location>
</feature>
<dbReference type="InterPro" id="IPR000159">
    <property type="entry name" value="RA_dom"/>
</dbReference>
<dbReference type="Pfam" id="PF00788">
    <property type="entry name" value="RA"/>
    <property type="match status" value="1"/>
</dbReference>
<evidence type="ECO:0000256" key="1">
    <source>
        <dbReference type="SAM" id="MobiDB-lite"/>
    </source>
</evidence>
<dbReference type="SMART" id="SM00314">
    <property type="entry name" value="RA"/>
    <property type="match status" value="1"/>
</dbReference>
<sequence>MLKYQVKSTSSSPRSASSGSSPTSFSSMSMTSLLIDDTLLAIPTTSRSNSLLSLNSTDSSLSDSSEVGILRVDTRTVKQCTDYKTIRVTSATTCKNVIEKFMSTLKLSCRDPNLFEIWMELTTRSGGAPITTLLKLDDESRPYELQRCHPTGMSKFILLQNPAGYLVRVHDQACAETENAFSDFPTFWENFGKNTSRKIFHMKISENFWSEKFSD</sequence>
<dbReference type="GO" id="GO:0045742">
    <property type="term" value="P:positive regulation of epidermal growth factor receptor signaling pathway"/>
    <property type="evidence" value="ECO:0007669"/>
    <property type="project" value="TreeGrafter"/>
</dbReference>
<dbReference type="SUPFAM" id="SSF54236">
    <property type="entry name" value="Ubiquitin-like"/>
    <property type="match status" value="1"/>
</dbReference>
<dbReference type="PANTHER" id="PTHR21298">
    <property type="entry name" value="GH01721P"/>
    <property type="match status" value="1"/>
</dbReference>
<dbReference type="OrthoDB" id="3908708at2759"/>
<protein>
    <recommendedName>
        <fullName evidence="2">Ras-associating domain-containing protein</fullName>
    </recommendedName>
</protein>
<comment type="caution">
    <text evidence="3">The sequence shown here is derived from an EMBL/GenBank/DDBJ whole genome shotgun (WGS) entry which is preliminary data.</text>
</comment>
<dbReference type="AlphaFoldDB" id="A0A9P1IVA7"/>
<reference evidence="3" key="1">
    <citation type="submission" date="2022-11" db="EMBL/GenBank/DDBJ databases">
        <authorList>
            <person name="Kikuchi T."/>
        </authorList>
    </citation>
    <scope>NUCLEOTIDE SEQUENCE</scope>
    <source>
        <strain evidence="3">PS1010</strain>
    </source>
</reference>
<dbReference type="PANTHER" id="PTHR21298:SF2">
    <property type="entry name" value="GH01721P"/>
    <property type="match status" value="1"/>
</dbReference>
<accession>A0A9P1IVA7</accession>
<name>A0A9P1IVA7_9PELO</name>
<dbReference type="Proteomes" id="UP001152747">
    <property type="component" value="Unassembled WGS sequence"/>
</dbReference>
<proteinExistence type="predicted"/>
<gene>
    <name evidence="3" type="ORF">CAMP_LOCUS15492</name>
</gene>